<gene>
    <name evidence="1" type="ORF">F0562_006970</name>
</gene>
<organism evidence="1 2">
    <name type="scientific">Nyssa sinensis</name>
    <dbReference type="NCBI Taxonomy" id="561372"/>
    <lineage>
        <taxon>Eukaryota</taxon>
        <taxon>Viridiplantae</taxon>
        <taxon>Streptophyta</taxon>
        <taxon>Embryophyta</taxon>
        <taxon>Tracheophyta</taxon>
        <taxon>Spermatophyta</taxon>
        <taxon>Magnoliopsida</taxon>
        <taxon>eudicotyledons</taxon>
        <taxon>Gunneridae</taxon>
        <taxon>Pentapetalae</taxon>
        <taxon>asterids</taxon>
        <taxon>Cornales</taxon>
        <taxon>Nyssaceae</taxon>
        <taxon>Nyssa</taxon>
    </lineage>
</organism>
<evidence type="ECO:0000313" key="1">
    <source>
        <dbReference type="EMBL" id="KAA8525166.1"/>
    </source>
</evidence>
<dbReference type="Proteomes" id="UP000325577">
    <property type="component" value="Linkage Group LG3"/>
</dbReference>
<evidence type="ECO:0000313" key="2">
    <source>
        <dbReference type="Proteomes" id="UP000325577"/>
    </source>
</evidence>
<dbReference type="AlphaFoldDB" id="A0A5J5A564"/>
<dbReference type="EMBL" id="CM018046">
    <property type="protein sequence ID" value="KAA8525166.1"/>
    <property type="molecule type" value="Genomic_DNA"/>
</dbReference>
<reference evidence="1 2" key="1">
    <citation type="submission" date="2019-09" db="EMBL/GenBank/DDBJ databases">
        <title>A chromosome-level genome assembly of the Chinese tupelo Nyssa sinensis.</title>
        <authorList>
            <person name="Yang X."/>
            <person name="Kang M."/>
            <person name="Yang Y."/>
            <person name="Xiong H."/>
            <person name="Wang M."/>
            <person name="Zhang Z."/>
            <person name="Wang Z."/>
            <person name="Wu H."/>
            <person name="Ma T."/>
            <person name="Liu J."/>
            <person name="Xi Z."/>
        </authorList>
    </citation>
    <scope>NUCLEOTIDE SEQUENCE [LARGE SCALE GENOMIC DNA]</scope>
    <source>
        <strain evidence="1">J267</strain>
        <tissue evidence="1">Leaf</tissue>
    </source>
</reference>
<keyword evidence="2" id="KW-1185">Reference proteome</keyword>
<protein>
    <submittedName>
        <fullName evidence="1">Uncharacterized protein</fullName>
    </submittedName>
</protein>
<proteinExistence type="predicted"/>
<dbReference type="OrthoDB" id="267284at2759"/>
<accession>A0A5J5A564</accession>
<name>A0A5J5A564_9ASTE</name>
<sequence length="114" mass="13030">MAEEEIDEGGEVDGGGGDQNFKITDGWWWCSAIEMVEEIEVVVAVAVAEIDEGSDVDGGGGDRKLLRWRRPRWWWWWRSKRNGECGGVYKSDMLDSNLQPVLFICSWFSKIEQS</sequence>